<name>A0A812ZZI7_9DINO</name>
<feature type="transmembrane region" description="Helical" evidence="1">
    <location>
        <begin position="295"/>
        <end position="319"/>
    </location>
</feature>
<organism evidence="2 3">
    <name type="scientific">Symbiodinium necroappetens</name>
    <dbReference type="NCBI Taxonomy" id="1628268"/>
    <lineage>
        <taxon>Eukaryota</taxon>
        <taxon>Sar</taxon>
        <taxon>Alveolata</taxon>
        <taxon>Dinophyceae</taxon>
        <taxon>Suessiales</taxon>
        <taxon>Symbiodiniaceae</taxon>
        <taxon>Symbiodinium</taxon>
    </lineage>
</organism>
<keyword evidence="1" id="KW-0472">Membrane</keyword>
<dbReference type="Proteomes" id="UP000601435">
    <property type="component" value="Unassembled WGS sequence"/>
</dbReference>
<evidence type="ECO:0000313" key="2">
    <source>
        <dbReference type="EMBL" id="CAE7843583.1"/>
    </source>
</evidence>
<sequence length="352" mass="40771">MSLQKAVASGAHQLCCGVAANISGCYDFWTSHRQAQQRYTTSNLRTLLISILVTSLVCGILLIPVHLLFYLVRLIIFLAKPEWNQSAAAVHSQITFYNLIFDACWYLPLIVLFLARNLMLFSSKPFFSHLEQFPRLREGLCNLPVQSDRYWMWLLASLKSIGKLVLLSVVVFLLKMGFRRLQHALSVFTVFYTQYSKYYRKVRVFADPKYGKKGQPGAADPSTPHARLWNRSNLLMLLANLVVAYLMFDNVGVATAFLRFYEWYIASVALSTELLSEYTYRLSYKQERIFVYRHGWFLCGFGTVVLVVFYIPFLGLVLYHTFQYASAKLLVSMLEHEQHTDEEPKMILWDRL</sequence>
<dbReference type="EMBL" id="CAJNJA010051364">
    <property type="protein sequence ID" value="CAE7843583.1"/>
    <property type="molecule type" value="Genomic_DNA"/>
</dbReference>
<keyword evidence="1" id="KW-1133">Transmembrane helix</keyword>
<feature type="transmembrane region" description="Helical" evidence="1">
    <location>
        <begin position="96"/>
        <end position="115"/>
    </location>
</feature>
<feature type="transmembrane region" description="Helical" evidence="1">
    <location>
        <begin position="47"/>
        <end position="76"/>
    </location>
</feature>
<dbReference type="AlphaFoldDB" id="A0A812ZZI7"/>
<reference evidence="2" key="1">
    <citation type="submission" date="2021-02" db="EMBL/GenBank/DDBJ databases">
        <authorList>
            <person name="Dougan E. K."/>
            <person name="Rhodes N."/>
            <person name="Thang M."/>
            <person name="Chan C."/>
        </authorList>
    </citation>
    <scope>NUCLEOTIDE SEQUENCE</scope>
</reference>
<evidence type="ECO:0000313" key="3">
    <source>
        <dbReference type="Proteomes" id="UP000601435"/>
    </source>
</evidence>
<keyword evidence="3" id="KW-1185">Reference proteome</keyword>
<keyword evidence="1" id="KW-0812">Transmembrane</keyword>
<proteinExistence type="predicted"/>
<feature type="transmembrane region" description="Helical" evidence="1">
    <location>
        <begin position="150"/>
        <end position="174"/>
    </location>
</feature>
<comment type="caution">
    <text evidence="2">The sequence shown here is derived from an EMBL/GenBank/DDBJ whole genome shotgun (WGS) entry which is preliminary data.</text>
</comment>
<dbReference type="OrthoDB" id="417234at2759"/>
<protein>
    <submittedName>
        <fullName evidence="2">Uncharacterized protein</fullName>
    </submittedName>
</protein>
<accession>A0A812ZZI7</accession>
<evidence type="ECO:0000256" key="1">
    <source>
        <dbReference type="SAM" id="Phobius"/>
    </source>
</evidence>
<feature type="transmembrane region" description="Helical" evidence="1">
    <location>
        <begin position="234"/>
        <end position="257"/>
    </location>
</feature>
<gene>
    <name evidence="2" type="ORF">SNEC2469_LOCUS25803</name>
</gene>